<keyword evidence="4" id="KW-1185">Reference proteome</keyword>
<accession>A0A4S4MNM5</accession>
<dbReference type="InterPro" id="IPR026869">
    <property type="entry name" value="EgtC-like"/>
</dbReference>
<feature type="domain" description="Glutamine amidotransferase type-2" evidence="2">
    <location>
        <begin position="2"/>
        <end position="335"/>
    </location>
</feature>
<dbReference type="GO" id="GO:0061672">
    <property type="term" value="C:glutathione hydrolase complex"/>
    <property type="evidence" value="ECO:0007669"/>
    <property type="project" value="TreeGrafter"/>
</dbReference>
<dbReference type="CDD" id="cd01908">
    <property type="entry name" value="YafJ"/>
    <property type="match status" value="1"/>
</dbReference>
<dbReference type="SUPFAM" id="SSF56235">
    <property type="entry name" value="N-terminal nucleophile aminohydrolases (Ntn hydrolases)"/>
    <property type="match status" value="1"/>
</dbReference>
<dbReference type="InterPro" id="IPR029055">
    <property type="entry name" value="Ntn_hydrolases_N"/>
</dbReference>
<dbReference type="EMBL" id="SGPM01000298">
    <property type="protein sequence ID" value="THH26907.1"/>
    <property type="molecule type" value="Genomic_DNA"/>
</dbReference>
<evidence type="ECO:0000313" key="4">
    <source>
        <dbReference type="Proteomes" id="UP000308730"/>
    </source>
</evidence>
<dbReference type="InterPro" id="IPR052373">
    <property type="entry name" value="Gamma-glu_amide_hydrolase"/>
</dbReference>
<sequence length="341" mass="38114">MCRWFAYISSTEECLLEDVLIAPAHALSKQVHDHYLPKLFHHEPDKDREATQAEIALRNRVYNTDGLGVAWYGTVREQYGECEGPRPTLYKIVRQPLTDPNFLSICANTSTLALFAHIRAASGETAITEYNAHPFRFGRWVFMHNGVVAHFNLIKRQVCAEISHEAFQLVSGTTDSEHLAALIFTYLEAEKGPQAWEVSHSLDEIKAALENAITKIIQLQKQTVSLAGVPLEASSLNVAVTDGTQLLAIRFRNHPTEHPPSLYLSTKAGVKLNRKFPGHPDRDGDNGAQNLKATQEHGAHVIVCSEPTTYKASDWELVGKNECLMVGTDMVMRRENVNVDF</sequence>
<protein>
    <recommendedName>
        <fullName evidence="2">Glutamine amidotransferase type-2 domain-containing protein</fullName>
    </recommendedName>
</protein>
<dbReference type="PROSITE" id="PS51278">
    <property type="entry name" value="GATASE_TYPE_2"/>
    <property type="match status" value="1"/>
</dbReference>
<keyword evidence="1" id="KW-0315">Glutamine amidotransferase</keyword>
<evidence type="ECO:0000256" key="1">
    <source>
        <dbReference type="ARBA" id="ARBA00022962"/>
    </source>
</evidence>
<dbReference type="Gene3D" id="3.60.20.10">
    <property type="entry name" value="Glutamine Phosphoribosylpyrophosphate, subunit 1, domain 1"/>
    <property type="match status" value="1"/>
</dbReference>
<gene>
    <name evidence="3" type="ORF">EUX98_g7282</name>
</gene>
<proteinExistence type="predicted"/>
<dbReference type="Proteomes" id="UP000308730">
    <property type="component" value="Unassembled WGS sequence"/>
</dbReference>
<evidence type="ECO:0000313" key="3">
    <source>
        <dbReference type="EMBL" id="THH26907.1"/>
    </source>
</evidence>
<dbReference type="GO" id="GO:0006751">
    <property type="term" value="P:glutathione catabolic process"/>
    <property type="evidence" value="ECO:0007669"/>
    <property type="project" value="TreeGrafter"/>
</dbReference>
<dbReference type="InterPro" id="IPR017932">
    <property type="entry name" value="GATase_2_dom"/>
</dbReference>
<dbReference type="PANTHER" id="PTHR43187:SF1">
    <property type="entry name" value="GLUTAMINE AMIDOTRANSFERASE DUG3-RELATED"/>
    <property type="match status" value="1"/>
</dbReference>
<name>A0A4S4MNM5_9APHY</name>
<organism evidence="3 4">
    <name type="scientific">Antrodiella citrinella</name>
    <dbReference type="NCBI Taxonomy" id="2447956"/>
    <lineage>
        <taxon>Eukaryota</taxon>
        <taxon>Fungi</taxon>
        <taxon>Dikarya</taxon>
        <taxon>Basidiomycota</taxon>
        <taxon>Agaricomycotina</taxon>
        <taxon>Agaricomycetes</taxon>
        <taxon>Polyporales</taxon>
        <taxon>Steccherinaceae</taxon>
        <taxon>Antrodiella</taxon>
    </lineage>
</organism>
<evidence type="ECO:0000259" key="2">
    <source>
        <dbReference type="PROSITE" id="PS51278"/>
    </source>
</evidence>
<reference evidence="3 4" key="1">
    <citation type="submission" date="2019-02" db="EMBL/GenBank/DDBJ databases">
        <title>Genome sequencing of the rare red list fungi Antrodiella citrinella (Flaviporus citrinellus).</title>
        <authorList>
            <person name="Buettner E."/>
            <person name="Kellner H."/>
        </authorList>
    </citation>
    <scope>NUCLEOTIDE SEQUENCE [LARGE SCALE GENOMIC DNA]</scope>
    <source>
        <strain evidence="3 4">DSM 108506</strain>
    </source>
</reference>
<dbReference type="PANTHER" id="PTHR43187">
    <property type="entry name" value="GLUTAMINE AMIDOTRANSFERASE DUG3-RELATED"/>
    <property type="match status" value="1"/>
</dbReference>
<dbReference type="GO" id="GO:0005737">
    <property type="term" value="C:cytoplasm"/>
    <property type="evidence" value="ECO:0007669"/>
    <property type="project" value="TreeGrafter"/>
</dbReference>
<dbReference type="Pfam" id="PF13230">
    <property type="entry name" value="GATase_4"/>
    <property type="match status" value="1"/>
</dbReference>
<dbReference type="AlphaFoldDB" id="A0A4S4MNM5"/>
<dbReference type="GO" id="GO:0008242">
    <property type="term" value="F:omega peptidase activity"/>
    <property type="evidence" value="ECO:0007669"/>
    <property type="project" value="TreeGrafter"/>
</dbReference>
<comment type="caution">
    <text evidence="3">The sequence shown here is derived from an EMBL/GenBank/DDBJ whole genome shotgun (WGS) entry which is preliminary data.</text>
</comment>
<dbReference type="OrthoDB" id="444432at2759"/>